<evidence type="ECO:0000259" key="3">
    <source>
        <dbReference type="PROSITE" id="PS50026"/>
    </source>
</evidence>
<dbReference type="Proteomes" id="UP000549394">
    <property type="component" value="Unassembled WGS sequence"/>
</dbReference>
<dbReference type="SMART" id="SM00181">
    <property type="entry name" value="EGF"/>
    <property type="match status" value="2"/>
</dbReference>
<dbReference type="Gene3D" id="2.100.10.20">
    <property type="entry name" value="Vitelline membrane outer layer protein I (VOMI)"/>
    <property type="match status" value="1"/>
</dbReference>
<sequence>MTAVFIMIFIFYYVVKADISHIFTFKCYTGNISSSVFNSFPSKSEFRCFILCSRNKECFAVTYSSDKQCFFHETKVPSCSSMLVKTYKVYIKIFESNCTKRGKYDFFGKTCHCFPGYYGKDCEHDVCLPNPCQNFGYCHRMGNQKSFKCICVGGYYGKFCHLNTTSRQFDKELTHDNPVQFGDVYPFAFCDHGYFANGIQLRVETGGIDNTGVNNLRLQCQRPYDNTQGDHVQSGITGEGSWFSKTFCPLNMFIVGFRVRASPYKGILGDDNAITDVKFKCQKFLDVNNTFIEIHPQGGLKNGIWGSWSENCNSTSAVCGVKTKIESSSADKSGLNEVKLKCCSYFSKTF</sequence>
<dbReference type="SUPFAM" id="SSF51092">
    <property type="entry name" value="Vitelline membrane outer protein-I (VMO-I)"/>
    <property type="match status" value="1"/>
</dbReference>
<feature type="domain" description="EGF-like" evidence="3">
    <location>
        <begin position="123"/>
        <end position="161"/>
    </location>
</feature>
<comment type="caution">
    <text evidence="1">Lacks conserved residue(s) required for the propagation of feature annotation.</text>
</comment>
<dbReference type="InterPro" id="IPR005515">
    <property type="entry name" value="VOMI"/>
</dbReference>
<accession>A0A7I8VHL6</accession>
<keyword evidence="2" id="KW-0732">Signal</keyword>
<comment type="caution">
    <text evidence="4">The sequence shown here is derived from an EMBL/GenBank/DDBJ whole genome shotgun (WGS) entry which is preliminary data.</text>
</comment>
<evidence type="ECO:0000256" key="2">
    <source>
        <dbReference type="SAM" id="SignalP"/>
    </source>
</evidence>
<dbReference type="SUPFAM" id="SSF57196">
    <property type="entry name" value="EGF/Laminin"/>
    <property type="match status" value="1"/>
</dbReference>
<gene>
    <name evidence="4" type="ORF">DGYR_LOCUS3579</name>
</gene>
<feature type="signal peptide" evidence="2">
    <location>
        <begin position="1"/>
        <end position="17"/>
    </location>
</feature>
<keyword evidence="5" id="KW-1185">Reference proteome</keyword>
<protein>
    <recommendedName>
        <fullName evidence="3">EGF-like domain-containing protein</fullName>
    </recommendedName>
</protein>
<evidence type="ECO:0000313" key="5">
    <source>
        <dbReference type="Proteomes" id="UP000549394"/>
    </source>
</evidence>
<dbReference type="PROSITE" id="PS00022">
    <property type="entry name" value="EGF_1"/>
    <property type="match status" value="1"/>
</dbReference>
<dbReference type="GO" id="GO:0005615">
    <property type="term" value="C:extracellular space"/>
    <property type="evidence" value="ECO:0007669"/>
    <property type="project" value="TreeGrafter"/>
</dbReference>
<organism evidence="4 5">
    <name type="scientific">Dimorphilus gyrociliatus</name>
    <dbReference type="NCBI Taxonomy" id="2664684"/>
    <lineage>
        <taxon>Eukaryota</taxon>
        <taxon>Metazoa</taxon>
        <taxon>Spiralia</taxon>
        <taxon>Lophotrochozoa</taxon>
        <taxon>Annelida</taxon>
        <taxon>Polychaeta</taxon>
        <taxon>Polychaeta incertae sedis</taxon>
        <taxon>Dinophilidae</taxon>
        <taxon>Dimorphilus</taxon>
    </lineage>
</organism>
<proteinExistence type="predicted"/>
<dbReference type="PANTHER" id="PTHR18841:SF0">
    <property type="entry name" value="VITELLINE MEMBRANE OUTER LAYER 1 HOMOLOG A-RELATED"/>
    <property type="match status" value="1"/>
</dbReference>
<dbReference type="InterPro" id="IPR036706">
    <property type="entry name" value="VOMI_sf"/>
</dbReference>
<keyword evidence="1" id="KW-1015">Disulfide bond</keyword>
<feature type="chain" id="PRO_5029476442" description="EGF-like domain-containing protein" evidence="2">
    <location>
        <begin position="18"/>
        <end position="350"/>
    </location>
</feature>
<dbReference type="Pfam" id="PF00008">
    <property type="entry name" value="EGF"/>
    <property type="match status" value="1"/>
</dbReference>
<reference evidence="4 5" key="1">
    <citation type="submission" date="2020-08" db="EMBL/GenBank/DDBJ databases">
        <authorList>
            <person name="Hejnol A."/>
        </authorList>
    </citation>
    <scope>NUCLEOTIDE SEQUENCE [LARGE SCALE GENOMIC DNA]</scope>
</reference>
<feature type="disulfide bond" evidence="1">
    <location>
        <begin position="132"/>
        <end position="149"/>
    </location>
</feature>
<dbReference type="Gene3D" id="2.10.25.10">
    <property type="entry name" value="Laminin"/>
    <property type="match status" value="1"/>
</dbReference>
<dbReference type="PANTHER" id="PTHR18841">
    <property type="entry name" value="VITELLINE MEMBRANE OUTER LAYER PROTEIN I-RELATED"/>
    <property type="match status" value="1"/>
</dbReference>
<dbReference type="AlphaFoldDB" id="A0A7I8VHL6"/>
<evidence type="ECO:0000256" key="1">
    <source>
        <dbReference type="PROSITE-ProRule" id="PRU00076"/>
    </source>
</evidence>
<evidence type="ECO:0000313" key="4">
    <source>
        <dbReference type="EMBL" id="CAD5114758.1"/>
    </source>
</evidence>
<dbReference type="InterPro" id="IPR000742">
    <property type="entry name" value="EGF"/>
</dbReference>
<keyword evidence="1" id="KW-0245">EGF-like domain</keyword>
<dbReference type="PROSITE" id="PS01186">
    <property type="entry name" value="EGF_2"/>
    <property type="match status" value="1"/>
</dbReference>
<dbReference type="EMBL" id="CAJFCJ010000005">
    <property type="protein sequence ID" value="CAD5114758.1"/>
    <property type="molecule type" value="Genomic_DNA"/>
</dbReference>
<dbReference type="Pfam" id="PF03762">
    <property type="entry name" value="VOMI"/>
    <property type="match status" value="1"/>
</dbReference>
<name>A0A7I8VHL6_9ANNE</name>
<dbReference type="OrthoDB" id="6108093at2759"/>
<feature type="disulfide bond" evidence="1">
    <location>
        <begin position="151"/>
        <end position="160"/>
    </location>
</feature>
<dbReference type="PROSITE" id="PS50026">
    <property type="entry name" value="EGF_3"/>
    <property type="match status" value="1"/>
</dbReference>